<evidence type="ECO:0000313" key="7">
    <source>
        <dbReference type="Proteomes" id="UP000033616"/>
    </source>
</evidence>
<dbReference type="PANTHER" id="PTHR43591:SF24">
    <property type="entry name" value="2-METHOXY-6-POLYPRENYL-1,4-BENZOQUINOL METHYLASE, MITOCHONDRIAL"/>
    <property type="match status" value="1"/>
</dbReference>
<accession>A0A0F3MJB0</accession>
<dbReference type="AlphaFoldDB" id="A0A0F3MJB0"/>
<dbReference type="PATRIC" id="fig|1359168.3.peg.302"/>
<organism evidence="6 7">
    <name type="scientific">Orientia chuto str. Dubai</name>
    <dbReference type="NCBI Taxonomy" id="1359168"/>
    <lineage>
        <taxon>Bacteria</taxon>
        <taxon>Pseudomonadati</taxon>
        <taxon>Pseudomonadota</taxon>
        <taxon>Alphaproteobacteria</taxon>
        <taxon>Rickettsiales</taxon>
        <taxon>Rickettsiaceae</taxon>
        <taxon>Rickettsieae</taxon>
        <taxon>Orientia</taxon>
    </lineage>
</organism>
<dbReference type="GO" id="GO:0009234">
    <property type="term" value="P:menaquinone biosynthetic process"/>
    <property type="evidence" value="ECO:0007669"/>
    <property type="project" value="UniProtKB-KW"/>
</dbReference>
<name>A0A0F3MJB0_9RICK</name>
<evidence type="ECO:0000256" key="1">
    <source>
        <dbReference type="ARBA" id="ARBA00022428"/>
    </source>
</evidence>
<gene>
    <name evidence="6" type="ORF">OCHUTO_0689</name>
</gene>
<dbReference type="EC" id="2.1.1.-" evidence="6"/>
<dbReference type="SUPFAM" id="SSF53335">
    <property type="entry name" value="S-adenosyl-L-methionine-dependent methyltransferases"/>
    <property type="match status" value="1"/>
</dbReference>
<dbReference type="InterPro" id="IPR004033">
    <property type="entry name" value="UbiE/COQ5_MeTrFase"/>
</dbReference>
<dbReference type="PROSITE" id="PS01183">
    <property type="entry name" value="UBIE_1"/>
    <property type="match status" value="1"/>
</dbReference>
<keyword evidence="7" id="KW-1185">Reference proteome</keyword>
<dbReference type="InterPro" id="IPR029063">
    <property type="entry name" value="SAM-dependent_MTases_sf"/>
</dbReference>
<sequence length="195" mass="22483">MTQDYNQNNDNRTTFGFQFVNKSEKKKLVADVFDSVAHRYDLMNNILSLGIHHFWKQKFCNRFLDFNGSLIDVASGTGDIALTFYRKAKQYHVAPNVTICDINYSMLQRCREKAVDNNLLENIHYINCNAEKLPFSDNSFDNFSIAFGIRNVTDITAALQEAYRVLKPGGQFLCLEFSKVENAYISNYTIYIPLN</sequence>
<dbReference type="PROSITE" id="PS01184">
    <property type="entry name" value="UBIE_2"/>
    <property type="match status" value="1"/>
</dbReference>
<dbReference type="PROSITE" id="PS51608">
    <property type="entry name" value="SAM_MT_UBIE"/>
    <property type="match status" value="1"/>
</dbReference>
<evidence type="ECO:0000256" key="5">
    <source>
        <dbReference type="ARBA" id="ARBA00022691"/>
    </source>
</evidence>
<reference evidence="6 7" key="1">
    <citation type="submission" date="2015-02" db="EMBL/GenBank/DDBJ databases">
        <title>Genome Sequencing of Rickettsiales.</title>
        <authorList>
            <person name="Daugherty S.C."/>
            <person name="Su Q."/>
            <person name="Abolude K."/>
            <person name="Beier-Sexton M."/>
            <person name="Carlyon J.A."/>
            <person name="Carter R."/>
            <person name="Day N.P."/>
            <person name="Dumler S.J."/>
            <person name="Dyachenko V."/>
            <person name="Godinez A."/>
            <person name="Kurtti T.J."/>
            <person name="Lichay M."/>
            <person name="Mullins K.E."/>
            <person name="Ott S."/>
            <person name="Pappas-Brown V."/>
            <person name="Paris D.H."/>
            <person name="Patel P."/>
            <person name="Richards A.L."/>
            <person name="Sadzewicz L."/>
            <person name="Sears K."/>
            <person name="Seidman D."/>
            <person name="Sengamalay N."/>
            <person name="Stenos J."/>
            <person name="Tallon L.J."/>
            <person name="Vincent G."/>
            <person name="Fraser C.M."/>
            <person name="Munderloh U."/>
            <person name="Dunning-Hotopp J.C."/>
        </authorList>
    </citation>
    <scope>NUCLEOTIDE SEQUENCE [LARGE SCALE GENOMIC DNA]</scope>
    <source>
        <strain evidence="6 7">Fuller</strain>
    </source>
</reference>
<keyword evidence="1" id="KW-0474">Menaquinone biosynthesis</keyword>
<dbReference type="PANTHER" id="PTHR43591">
    <property type="entry name" value="METHYLTRANSFERASE"/>
    <property type="match status" value="1"/>
</dbReference>
<dbReference type="Gene3D" id="3.40.50.150">
    <property type="entry name" value="Vaccinia Virus protein VP39"/>
    <property type="match status" value="1"/>
</dbReference>
<evidence type="ECO:0000256" key="2">
    <source>
        <dbReference type="ARBA" id="ARBA00022603"/>
    </source>
</evidence>
<keyword evidence="6" id="KW-0830">Ubiquinone</keyword>
<dbReference type="NCBIfam" id="TIGR01934">
    <property type="entry name" value="MenG_MenH_UbiE"/>
    <property type="match status" value="1"/>
</dbReference>
<comment type="caution">
    <text evidence="6">The sequence shown here is derived from an EMBL/GenBank/DDBJ whole genome shotgun (WGS) entry which is preliminary data.</text>
</comment>
<keyword evidence="2 6" id="KW-0489">Methyltransferase</keyword>
<dbReference type="InterPro" id="IPR023576">
    <property type="entry name" value="UbiE/COQ5_MeTrFase_CS"/>
</dbReference>
<dbReference type="Proteomes" id="UP000033616">
    <property type="component" value="Unassembled WGS sequence"/>
</dbReference>
<keyword evidence="3 6" id="KW-0808">Transferase</keyword>
<protein>
    <submittedName>
        <fullName evidence="6">Ubiquinone/menaquinone biosynthesis methyltransferase family protein</fullName>
        <ecNumber evidence="6">2.1.1.-</ecNumber>
    </submittedName>
</protein>
<evidence type="ECO:0000313" key="6">
    <source>
        <dbReference type="EMBL" id="KJV55863.1"/>
    </source>
</evidence>
<keyword evidence="4" id="KW-0831">Ubiquinone biosynthesis</keyword>
<dbReference type="Pfam" id="PF01209">
    <property type="entry name" value="Ubie_methyltran"/>
    <property type="match status" value="1"/>
</dbReference>
<dbReference type="GO" id="GO:0032259">
    <property type="term" value="P:methylation"/>
    <property type="evidence" value="ECO:0007669"/>
    <property type="project" value="UniProtKB-KW"/>
</dbReference>
<dbReference type="CDD" id="cd02440">
    <property type="entry name" value="AdoMet_MTases"/>
    <property type="match status" value="1"/>
</dbReference>
<dbReference type="STRING" id="1359168.OCHUTO_0689"/>
<keyword evidence="5" id="KW-0949">S-adenosyl-L-methionine</keyword>
<dbReference type="EMBL" id="LANP01000016">
    <property type="protein sequence ID" value="KJV55863.1"/>
    <property type="molecule type" value="Genomic_DNA"/>
</dbReference>
<evidence type="ECO:0000256" key="3">
    <source>
        <dbReference type="ARBA" id="ARBA00022679"/>
    </source>
</evidence>
<proteinExistence type="predicted"/>
<dbReference type="GO" id="GO:0008425">
    <property type="term" value="F:2-methoxy-6-polyprenyl-1,4-benzoquinol methyltransferase activity"/>
    <property type="evidence" value="ECO:0007669"/>
    <property type="project" value="TreeGrafter"/>
</dbReference>
<evidence type="ECO:0000256" key="4">
    <source>
        <dbReference type="ARBA" id="ARBA00022688"/>
    </source>
</evidence>